<dbReference type="EMBL" id="LR796923">
    <property type="protein sequence ID" value="CAB4175476.1"/>
    <property type="molecule type" value="Genomic_DNA"/>
</dbReference>
<dbReference type="PROSITE" id="PS51128">
    <property type="entry name" value="ZF_DKSA_2"/>
    <property type="match status" value="1"/>
</dbReference>
<name>A0A6J5PZ83_9CAUD</name>
<feature type="zinc finger region" description="dksA C4-type" evidence="1">
    <location>
        <begin position="97"/>
        <end position="121"/>
    </location>
</feature>
<gene>
    <name evidence="2" type="ORF">UFOVP972_208</name>
</gene>
<reference evidence="2" key="1">
    <citation type="submission" date="2020-05" db="EMBL/GenBank/DDBJ databases">
        <authorList>
            <person name="Chiriac C."/>
            <person name="Salcher M."/>
            <person name="Ghai R."/>
            <person name="Kavagutti S V."/>
        </authorList>
    </citation>
    <scope>NUCLEOTIDE SEQUENCE</scope>
</reference>
<accession>A0A6J5PZ83</accession>
<protein>
    <submittedName>
        <fullName evidence="2">Uncharacterized protein</fullName>
    </submittedName>
</protein>
<sequence length="134" mass="15673">MESPKEKLDAYLESVGGLVNGWRPDRPPIKDSHSFDCNEGWYSLIQRLIEDLIELGWDKQVTQVKEKFGGLRFYINVGSNEVHKRITEAEHESYTICEDCGEPGELRKDLGWYFTLCDTHHQQKKEERNKNKTD</sequence>
<proteinExistence type="predicted"/>
<evidence type="ECO:0000313" key="2">
    <source>
        <dbReference type="EMBL" id="CAB4175476.1"/>
    </source>
</evidence>
<evidence type="ECO:0000256" key="1">
    <source>
        <dbReference type="PROSITE-ProRule" id="PRU00510"/>
    </source>
</evidence>
<organism evidence="2">
    <name type="scientific">uncultured Caudovirales phage</name>
    <dbReference type="NCBI Taxonomy" id="2100421"/>
    <lineage>
        <taxon>Viruses</taxon>
        <taxon>Duplodnaviria</taxon>
        <taxon>Heunggongvirae</taxon>
        <taxon>Uroviricota</taxon>
        <taxon>Caudoviricetes</taxon>
        <taxon>Peduoviridae</taxon>
        <taxon>Maltschvirus</taxon>
        <taxon>Maltschvirus maltsch</taxon>
    </lineage>
</organism>